<organism evidence="2 3">
    <name type="scientific">Corvus brachyrhynchos</name>
    <name type="common">American crow</name>
    <dbReference type="NCBI Taxonomy" id="85066"/>
    <lineage>
        <taxon>Eukaryota</taxon>
        <taxon>Metazoa</taxon>
        <taxon>Chordata</taxon>
        <taxon>Craniata</taxon>
        <taxon>Vertebrata</taxon>
        <taxon>Euteleostomi</taxon>
        <taxon>Archelosauria</taxon>
        <taxon>Archosauria</taxon>
        <taxon>Dinosauria</taxon>
        <taxon>Saurischia</taxon>
        <taxon>Theropoda</taxon>
        <taxon>Coelurosauria</taxon>
        <taxon>Aves</taxon>
        <taxon>Neognathae</taxon>
        <taxon>Neoaves</taxon>
        <taxon>Telluraves</taxon>
        <taxon>Australaves</taxon>
        <taxon>Passeriformes</taxon>
        <taxon>Corvoidea</taxon>
        <taxon>Corvidae</taxon>
        <taxon>Corvus</taxon>
    </lineage>
</organism>
<evidence type="ECO:0000256" key="1">
    <source>
        <dbReference type="SAM" id="MobiDB-lite"/>
    </source>
</evidence>
<name>A0A091F931_CORBR</name>
<protein>
    <submittedName>
        <fullName evidence="2">Uncharacterized protein</fullName>
    </submittedName>
</protein>
<sequence length="108" mass="12030">EPEVFETVLPITVFVLSDEDFLHDDDKNQEMSIPEVEQEFKLNNSLCLKNKVEHSNDSSSVGNWAANRTVSIEDNCIKYSEDKCFAESVGNTSKLSSSDGCDAGTDKY</sequence>
<accession>A0A091F931</accession>
<dbReference type="EMBL" id="KK719741">
    <property type="protein sequence ID" value="KFO65337.1"/>
    <property type="molecule type" value="Genomic_DNA"/>
</dbReference>
<feature type="non-terminal residue" evidence="2">
    <location>
        <position position="1"/>
    </location>
</feature>
<gene>
    <name evidence="2" type="ORF">N302_01966</name>
</gene>
<feature type="compositionally biased region" description="Polar residues" evidence="1">
    <location>
        <begin position="89"/>
        <end position="99"/>
    </location>
</feature>
<reference evidence="2 3" key="1">
    <citation type="submission" date="2014-04" db="EMBL/GenBank/DDBJ databases">
        <title>Genome evolution of avian class.</title>
        <authorList>
            <person name="Zhang G."/>
            <person name="Li C."/>
        </authorList>
    </citation>
    <scope>NUCLEOTIDE SEQUENCE [LARGE SCALE GENOMIC DNA]</scope>
    <source>
        <strain evidence="2">BGI_N302</strain>
    </source>
</reference>
<dbReference type="AlphaFoldDB" id="A0A091F931"/>
<dbReference type="Proteomes" id="UP000052976">
    <property type="component" value="Unassembled WGS sequence"/>
</dbReference>
<dbReference type="STRING" id="85066.A0A091F931"/>
<evidence type="ECO:0000313" key="2">
    <source>
        <dbReference type="EMBL" id="KFO65337.1"/>
    </source>
</evidence>
<proteinExistence type="predicted"/>
<feature type="non-terminal residue" evidence="2">
    <location>
        <position position="108"/>
    </location>
</feature>
<feature type="region of interest" description="Disordered" evidence="1">
    <location>
        <begin position="88"/>
        <end position="108"/>
    </location>
</feature>
<evidence type="ECO:0000313" key="3">
    <source>
        <dbReference type="Proteomes" id="UP000052976"/>
    </source>
</evidence>
<keyword evidence="3" id="KW-1185">Reference proteome</keyword>